<dbReference type="AlphaFoldDB" id="A0A854Q8M1"/>
<accession>A0A854Q8M1</accession>
<comment type="caution">
    <text evidence="2">The sequence shown here is derived from an EMBL/GenBank/DDBJ whole genome shotgun (WGS) entry which is preliminary data.</text>
</comment>
<dbReference type="EMBL" id="AMKT01000059">
    <property type="protein sequence ID" value="OXG17758.1"/>
    <property type="molecule type" value="Genomic_DNA"/>
</dbReference>
<feature type="region of interest" description="Disordered" evidence="1">
    <location>
        <begin position="1"/>
        <end position="23"/>
    </location>
</feature>
<sequence length="462" mass="51300">MSFSTLDTVDQADRTPVSGMNANVYHPRLSDALALATKNRSRSKRSLNAKYDQILGSVKGRATSLFAKKSESERGRDGETFAGLSSIPFPRSYGMGSKVKLASLASQTRCTLPNRRNGGLFSNSISARPIILQQPPTYSPTPSNNNSEPWHARRDGSNLLYTPKTEAFEPVSYSTPYLDQQVESKTEDYHEFVEHAQPVSGFASFAHREEIVHSHPSLPPRSDIYQPLSPSPHPSMTLAEHRVHFQPSHQTQFYSPPPVHFLFSPSMESSTFPQSLATYQSHYGTEGNLNKFSFAPAPRQRLYTPHRSSLPMVAIFSALSAPSPLSESHLSPVPGQTTMVNLVPPATSANLSACSNLTTSEAYMPSTAQHIHHTDSITSVVDSIPHSLAQAHQDILVSHLKKKQKRRKFEQKHYKVKGKEAIRFLEDTAEILIEGEIDPPQLPKRRKALDDRLSAQVSQNRI</sequence>
<evidence type="ECO:0000256" key="1">
    <source>
        <dbReference type="SAM" id="MobiDB-lite"/>
    </source>
</evidence>
<feature type="compositionally biased region" description="Low complexity" evidence="1">
    <location>
        <begin position="140"/>
        <end position="149"/>
    </location>
</feature>
<gene>
    <name evidence="2" type="ORF">C361_04752</name>
</gene>
<feature type="region of interest" description="Disordered" evidence="1">
    <location>
        <begin position="134"/>
        <end position="156"/>
    </location>
</feature>
<proteinExistence type="predicted"/>
<evidence type="ECO:0000313" key="2">
    <source>
        <dbReference type="EMBL" id="OXG17758.1"/>
    </source>
</evidence>
<name>A0A854Q8M1_CRYNE</name>
<dbReference type="Proteomes" id="UP000199727">
    <property type="component" value="Unassembled WGS sequence"/>
</dbReference>
<dbReference type="OrthoDB" id="2572456at2759"/>
<evidence type="ECO:0000313" key="3">
    <source>
        <dbReference type="Proteomes" id="UP000199727"/>
    </source>
</evidence>
<reference evidence="2 3" key="1">
    <citation type="submission" date="2017-06" db="EMBL/GenBank/DDBJ databases">
        <title>Global population genomics of the pathogenic fungus Cryptococcus neoformans var. grubii.</title>
        <authorList>
            <person name="Cuomo C."/>
            <person name="Litvintseva A."/>
            <person name="Chen Y."/>
            <person name="Young S."/>
            <person name="Zeng Q."/>
            <person name="Chapman S."/>
            <person name="Gujja S."/>
            <person name="Saif S."/>
            <person name="Birren B."/>
        </authorList>
    </citation>
    <scope>NUCLEOTIDE SEQUENCE [LARGE SCALE GENOMIC DNA]</scope>
    <source>
        <strain evidence="2 3">Tu259-1</strain>
    </source>
</reference>
<organism evidence="2 3">
    <name type="scientific">Cryptococcus neoformans Tu259-1</name>
    <dbReference type="NCBI Taxonomy" id="1230072"/>
    <lineage>
        <taxon>Eukaryota</taxon>
        <taxon>Fungi</taxon>
        <taxon>Dikarya</taxon>
        <taxon>Basidiomycota</taxon>
        <taxon>Agaricomycotina</taxon>
        <taxon>Tremellomycetes</taxon>
        <taxon>Tremellales</taxon>
        <taxon>Cryptococcaceae</taxon>
        <taxon>Cryptococcus</taxon>
        <taxon>Cryptococcus neoformans species complex</taxon>
    </lineage>
</organism>
<protein>
    <submittedName>
        <fullName evidence="2">Uncharacterized protein</fullName>
    </submittedName>
</protein>